<evidence type="ECO:0000256" key="1">
    <source>
        <dbReference type="ARBA" id="ARBA00023172"/>
    </source>
</evidence>
<dbReference type="STRING" id="318167.Sfri_3494"/>
<dbReference type="GO" id="GO:0015074">
    <property type="term" value="P:DNA integration"/>
    <property type="evidence" value="ECO:0007669"/>
    <property type="project" value="InterPro"/>
</dbReference>
<dbReference type="Proteomes" id="UP000000684">
    <property type="component" value="Chromosome"/>
</dbReference>
<accession>Q07XE2</accession>
<evidence type="ECO:0000313" key="2">
    <source>
        <dbReference type="EMBL" id="ABI73322.1"/>
    </source>
</evidence>
<dbReference type="eggNOG" id="COG0582">
    <property type="taxonomic scope" value="Bacteria"/>
</dbReference>
<name>Q07XE2_SHEFN</name>
<keyword evidence="1" id="KW-0233">DNA recombination</keyword>
<dbReference type="HOGENOM" id="CLU_002677_0_0_6"/>
<evidence type="ECO:0000313" key="3">
    <source>
        <dbReference type="Proteomes" id="UP000000684"/>
    </source>
</evidence>
<reference evidence="2 3" key="1">
    <citation type="submission" date="2006-08" db="EMBL/GenBank/DDBJ databases">
        <title>Complete sequence of Shewanella frigidimarina NCIMB 400.</title>
        <authorList>
            <consortium name="US DOE Joint Genome Institute"/>
            <person name="Copeland A."/>
            <person name="Lucas S."/>
            <person name="Lapidus A."/>
            <person name="Barry K."/>
            <person name="Detter J.C."/>
            <person name="Glavina del Rio T."/>
            <person name="Hammon N."/>
            <person name="Israni S."/>
            <person name="Dalin E."/>
            <person name="Tice H."/>
            <person name="Pitluck S."/>
            <person name="Fredrickson J.K."/>
            <person name="Kolker E."/>
            <person name="McCuel L.A."/>
            <person name="DiChristina T."/>
            <person name="Nealson K.H."/>
            <person name="Newman D."/>
            <person name="Tiedje J.M."/>
            <person name="Zhou J."/>
            <person name="Romine M.F."/>
            <person name="Culley D.E."/>
            <person name="Serres M."/>
            <person name="Chertkov O."/>
            <person name="Brettin T."/>
            <person name="Bruce D."/>
            <person name="Han C."/>
            <person name="Tapia R."/>
            <person name="Gilna P."/>
            <person name="Schmutz J."/>
            <person name="Larimer F."/>
            <person name="Land M."/>
            <person name="Hauser L."/>
            <person name="Kyrpides N."/>
            <person name="Mikhailova N."/>
            <person name="Richardson P."/>
        </authorList>
    </citation>
    <scope>NUCLEOTIDE SEQUENCE [LARGE SCALE GENOMIC DNA]</scope>
    <source>
        <strain evidence="2 3">NCIMB 400</strain>
    </source>
</reference>
<protein>
    <submittedName>
        <fullName evidence="2">Phage integrase family protein</fullName>
    </submittedName>
</protein>
<dbReference type="Pfam" id="PF13009">
    <property type="entry name" value="Integrase_2"/>
    <property type="match status" value="1"/>
</dbReference>
<dbReference type="InterPro" id="IPR028229">
    <property type="entry name" value="Integrase_rpt"/>
</dbReference>
<sequence>MSKYATIEEASRAAIKLGIKSLPEYKKHYKADPRLPSHPYKIYQDDWEGVGKWRGFFGNEIHDFYSTLEEASKAAVKLDIKTGPEYRRRYKLDPRLPSSPDKIYQDDWKAFGNWYGFLGKDAPSFYSTIEDASKAAIRLGIKTCPEYKKRYKSDPNLPKTPNNVYRDEWPAFGKWRGFLDNKIPDFYPTVEDASKAAIKLGIKTSREYRKRYKEDPRLPNSPAHTYRDDWRALGGMYGFLDTDIPEFYPTIGSASKAAIRLGIKTRPEYRKRYNEDSWLPSCPEQTYRGDWPEFGKWRGFLGNSIPAFYSTVEAASKAAIQLCIKSRTEYEKRYNEDPRLPASPACVYRDSWKVFGSWYGFLNQSKPYSLADVSLEFNGWRDLFDSYIEQSQRNITMKKRTSIGFICKFIMENNYPSKPEEFLLKTTKVNNNQYEEFLKFFGEKSKSHFHVIILEFLDYCLSQLCTFEDEDEVLIHPDFRNPLSRFQSPLLDIKPNKLSESDKPLLAYTYVVKAREWILPIESKSLSHLSHLHDLMESDWFDVDSSLIDKNDLDCVYRYVERDRRKGKHTGELVGSYNEKVCQMWSPVRFFALYTLLSVPARGQQILWCDSGEADKKVPELVNGKVEWVANKGPLAGQTKKQGFIKEYSGSELGLYFTTNKTSRQEGGYDIPWAPDNLDYWMIKLRHWQSKYNAIAEPTKWTGLTLRVPIGNRILEQRGANCFLFRMGNSCQPHQQPIFSKALAYVLHQIEDKDNLLTNKVNAKESVGSYKSDYTPHAMRVSLITAFVVDAKVPIHIVQKLVGHARLVMTIYYTKVGHAEMRDELNAADKRALAVAPLRVQQQIRNKQFEAVRDSLVPNDLLAFKYLNNNHPASAFSFTDIGICPMGGGKCDQGGEVENSEVKIKKYLPVASGHLGEKNCIRCRFFITSPAFLGGLTAVFNEISLKQFYIKQKEQNLILHIESLEDERYDAEKKDQVFTKSMELDKAASNLEMIAKETCMYATDTVHIVRLIMQCTNLLNQSIEAEEGTGTMLVANTESSSINWSIDETNSEFHQLSTVCENATIFTLSDASLANARRSQLIDKMAHQNGIQPWLCMLSPDQQLEVGNQMSELLKSRLKSWENVEKLMRAEILLSDFNDDNQLTPLHDEVKKILLGSQLTQLDVNKSLLEAI</sequence>
<keyword evidence="3" id="KW-1185">Reference proteome</keyword>
<dbReference type="SUPFAM" id="SSF56349">
    <property type="entry name" value="DNA breaking-rejoining enzymes"/>
    <property type="match status" value="1"/>
</dbReference>
<gene>
    <name evidence="2" type="ordered locus">Sfri_3494</name>
</gene>
<dbReference type="InterPro" id="IPR013762">
    <property type="entry name" value="Integrase-like_cat_sf"/>
</dbReference>
<dbReference type="AlphaFoldDB" id="Q07XE2"/>
<dbReference type="OrthoDB" id="2077978at2"/>
<dbReference type="InterPro" id="IPR011010">
    <property type="entry name" value="DNA_brk_join_enz"/>
</dbReference>
<proteinExistence type="predicted"/>
<dbReference type="EMBL" id="CP000447">
    <property type="protein sequence ID" value="ABI73322.1"/>
    <property type="molecule type" value="Genomic_DNA"/>
</dbReference>
<organism evidence="2 3">
    <name type="scientific">Shewanella frigidimarina (strain NCIMB 400)</name>
    <dbReference type="NCBI Taxonomy" id="318167"/>
    <lineage>
        <taxon>Bacteria</taxon>
        <taxon>Pseudomonadati</taxon>
        <taxon>Pseudomonadota</taxon>
        <taxon>Gammaproteobacteria</taxon>
        <taxon>Alteromonadales</taxon>
        <taxon>Shewanellaceae</taxon>
        <taxon>Shewanella</taxon>
    </lineage>
</organism>
<dbReference type="Gene3D" id="1.10.443.10">
    <property type="entry name" value="Intergrase catalytic core"/>
    <property type="match status" value="1"/>
</dbReference>
<dbReference type="GeneID" id="41838861"/>
<dbReference type="RefSeq" id="WP_011638913.1">
    <property type="nucleotide sequence ID" value="NC_008345.1"/>
</dbReference>
<dbReference type="GO" id="GO:0006310">
    <property type="term" value="P:DNA recombination"/>
    <property type="evidence" value="ECO:0007669"/>
    <property type="project" value="UniProtKB-KW"/>
</dbReference>
<dbReference type="KEGG" id="sfr:Sfri_3494"/>
<dbReference type="GO" id="GO:0003677">
    <property type="term" value="F:DNA binding"/>
    <property type="evidence" value="ECO:0007669"/>
    <property type="project" value="InterPro"/>
</dbReference>
<dbReference type="InterPro" id="IPR024965">
    <property type="entry name" value="Putative_integrase"/>
</dbReference>
<dbReference type="Pfam" id="PF14882">
    <property type="entry name" value="INT_rpt"/>
    <property type="match status" value="6"/>
</dbReference>